<dbReference type="RefSeq" id="WP_063370006.1">
    <property type="nucleotide sequence ID" value="NZ_AUYC01000078.1"/>
</dbReference>
<gene>
    <name evidence="1" type="ORF">N473_26425</name>
</gene>
<comment type="caution">
    <text evidence="1">The sequence shown here is derived from an EMBL/GenBank/DDBJ whole genome shotgun (WGS) entry which is preliminary data.</text>
</comment>
<dbReference type="EMBL" id="AUYC01000078">
    <property type="protein sequence ID" value="KZN58447.1"/>
    <property type="molecule type" value="Genomic_DNA"/>
</dbReference>
<evidence type="ECO:0000313" key="1">
    <source>
        <dbReference type="EMBL" id="KZN58447.1"/>
    </source>
</evidence>
<dbReference type="Proteomes" id="UP000076486">
    <property type="component" value="Unassembled WGS sequence"/>
</dbReference>
<dbReference type="AlphaFoldDB" id="A0A167HRL6"/>
<accession>A0A167HRL6</accession>
<evidence type="ECO:0000313" key="2">
    <source>
        <dbReference type="Proteomes" id="UP000076486"/>
    </source>
</evidence>
<dbReference type="PATRIC" id="fig|1365248.3.peg.4921"/>
<name>A0A167HRL6_9GAMM</name>
<protein>
    <submittedName>
        <fullName evidence="1">Uncharacterized protein</fullName>
    </submittedName>
</protein>
<sequence length="91" mass="10256">MIIHSVVNDLNHPIIGAALDYELDEKAERFALLDRNTLRIVAHKKANGIGRLFVPYQYAGSEGLSMIIFDDHGQFNAEIADHIKASYENMK</sequence>
<proteinExistence type="predicted"/>
<reference evidence="1 2" key="1">
    <citation type="submission" date="2013-07" db="EMBL/GenBank/DDBJ databases">
        <title>Comparative Genomic and Metabolomic Analysis of Twelve Strains of Pseudoalteromonas luteoviolacea.</title>
        <authorList>
            <person name="Vynne N.G."/>
            <person name="Mansson M."/>
            <person name="Gram L."/>
        </authorList>
    </citation>
    <scope>NUCLEOTIDE SEQUENCE [LARGE SCALE GENOMIC DNA]</scope>
    <source>
        <strain evidence="1 2">CPMOR-1</strain>
    </source>
</reference>
<organism evidence="1 2">
    <name type="scientific">Pseudoalteromonas luteoviolacea CPMOR-1</name>
    <dbReference type="NCBI Taxonomy" id="1365248"/>
    <lineage>
        <taxon>Bacteria</taxon>
        <taxon>Pseudomonadati</taxon>
        <taxon>Pseudomonadota</taxon>
        <taxon>Gammaproteobacteria</taxon>
        <taxon>Alteromonadales</taxon>
        <taxon>Pseudoalteromonadaceae</taxon>
        <taxon>Pseudoalteromonas</taxon>
    </lineage>
</organism>